<dbReference type="Proteomes" id="UP000242502">
    <property type="component" value="Unassembled WGS sequence"/>
</dbReference>
<proteinExistence type="predicted"/>
<dbReference type="STRING" id="62101.AB835_14815"/>
<dbReference type="InterPro" id="IPR036052">
    <property type="entry name" value="TrpB-like_PALP_sf"/>
</dbReference>
<dbReference type="GO" id="GO:0004124">
    <property type="term" value="F:cysteine synthase activity"/>
    <property type="evidence" value="ECO:0007669"/>
    <property type="project" value="UniProtKB-EC"/>
</dbReference>
<dbReference type="EMBL" id="MDLC01000103">
    <property type="protein sequence ID" value="ODS22325.1"/>
    <property type="molecule type" value="Genomic_DNA"/>
</dbReference>
<comment type="caution">
    <text evidence="7">The sequence shown here is derived from an EMBL/GenBank/DDBJ whole genome shotgun (WGS) entry which is preliminary data.</text>
</comment>
<feature type="domain" description="Tryptophan synthase beta chain-like PALP" evidence="6">
    <location>
        <begin position="2"/>
        <end position="268"/>
    </location>
</feature>
<keyword evidence="4" id="KW-0663">Pyridoxal phosphate</keyword>
<sequence>MTPLIEYSNNLLVKMEIFNASGNHKVRAARQIISSGIERGEIVPNETTVIEKTGGNFGFGLISACQEFNVDLHLAVSLGFSKIKRQCLENLGATLIGKDLLAGGKTPKEVVEYPIENQESMERKYFFTDQFNNIDSLNGHINTTGPEIANQLKKITDRKDIYFVSCAGTGASLMGINEALSREGYSVEVCLVEPDGCNSKDNTFTDHRFEGMSVGVVPPFIKWEVIKDHTFVNQQRMLDAKKKFFLEYGQFLGNTSSACFHVASEALKREPDRPTLMIAYDHGLWYPEMVSKN</sequence>
<evidence type="ECO:0000256" key="2">
    <source>
        <dbReference type="ARBA" id="ARBA00004962"/>
    </source>
</evidence>
<dbReference type="AlphaFoldDB" id="A0A1D2QL79"/>
<dbReference type="Pfam" id="PF00291">
    <property type="entry name" value="PALP"/>
    <property type="match status" value="1"/>
</dbReference>
<evidence type="ECO:0000256" key="4">
    <source>
        <dbReference type="ARBA" id="ARBA00022898"/>
    </source>
</evidence>
<organism evidence="7 8">
    <name type="scientific">Candidatus Endobugula sertula</name>
    <name type="common">Bugula neritina bacterial symbiont</name>
    <dbReference type="NCBI Taxonomy" id="62101"/>
    <lineage>
        <taxon>Bacteria</taxon>
        <taxon>Pseudomonadati</taxon>
        <taxon>Pseudomonadota</taxon>
        <taxon>Gammaproteobacteria</taxon>
        <taxon>Cellvibrionales</taxon>
        <taxon>Cellvibrionaceae</taxon>
        <taxon>Candidatus Endobugula</taxon>
    </lineage>
</organism>
<dbReference type="SUPFAM" id="SSF53686">
    <property type="entry name" value="Tryptophan synthase beta subunit-like PLP-dependent enzymes"/>
    <property type="match status" value="1"/>
</dbReference>
<comment type="pathway">
    <text evidence="2">Amino-acid biosynthesis; L-cysteine biosynthesis; L-cysteine from L-serine: step 2/2.</text>
</comment>
<accession>A0A1D2QL79</accession>
<dbReference type="InterPro" id="IPR050214">
    <property type="entry name" value="Cys_Synth/Cystath_Beta-Synth"/>
</dbReference>
<evidence type="ECO:0000313" key="8">
    <source>
        <dbReference type="Proteomes" id="UP000242502"/>
    </source>
</evidence>
<reference evidence="7 8" key="1">
    <citation type="journal article" date="2016" name="Appl. Environ. Microbiol.">
        <title>Lack of Overt Genome Reduction in the Bryostatin-Producing Bryozoan Symbiont "Candidatus Endobugula sertula".</title>
        <authorList>
            <person name="Miller I.J."/>
            <person name="Vanee N."/>
            <person name="Fong S.S."/>
            <person name="Lim-Fong G.E."/>
            <person name="Kwan J.C."/>
        </authorList>
    </citation>
    <scope>NUCLEOTIDE SEQUENCE [LARGE SCALE GENOMIC DNA]</scope>
    <source>
        <strain evidence="7">AB1-4</strain>
    </source>
</reference>
<evidence type="ECO:0000259" key="6">
    <source>
        <dbReference type="Pfam" id="PF00291"/>
    </source>
</evidence>
<evidence type="ECO:0000313" key="7">
    <source>
        <dbReference type="EMBL" id="ODS22325.1"/>
    </source>
</evidence>
<dbReference type="EC" id="2.5.1.47" evidence="3"/>
<comment type="catalytic activity">
    <reaction evidence="5">
        <text>O-acetyl-L-serine + hydrogen sulfide = L-cysteine + acetate</text>
        <dbReference type="Rhea" id="RHEA:14829"/>
        <dbReference type="ChEBI" id="CHEBI:29919"/>
        <dbReference type="ChEBI" id="CHEBI:30089"/>
        <dbReference type="ChEBI" id="CHEBI:35235"/>
        <dbReference type="ChEBI" id="CHEBI:58340"/>
        <dbReference type="EC" id="2.5.1.47"/>
    </reaction>
</comment>
<comment type="cofactor">
    <cofactor evidence="1">
        <name>pyridoxal 5'-phosphate</name>
        <dbReference type="ChEBI" id="CHEBI:597326"/>
    </cofactor>
</comment>
<name>A0A1D2QL79_9GAMM</name>
<dbReference type="InterPro" id="IPR001926">
    <property type="entry name" value="TrpB-like_PALP"/>
</dbReference>
<protein>
    <recommendedName>
        <fullName evidence="3">cysteine synthase</fullName>
        <ecNumber evidence="3">2.5.1.47</ecNumber>
    </recommendedName>
</protein>
<gene>
    <name evidence="7" type="ORF">AB835_14815</name>
</gene>
<dbReference type="Gene3D" id="3.40.50.1100">
    <property type="match status" value="2"/>
</dbReference>
<dbReference type="PANTHER" id="PTHR10314">
    <property type="entry name" value="CYSTATHIONINE BETA-SYNTHASE"/>
    <property type="match status" value="1"/>
</dbReference>
<evidence type="ECO:0000256" key="3">
    <source>
        <dbReference type="ARBA" id="ARBA00012681"/>
    </source>
</evidence>
<evidence type="ECO:0000256" key="1">
    <source>
        <dbReference type="ARBA" id="ARBA00001933"/>
    </source>
</evidence>
<evidence type="ECO:0000256" key="5">
    <source>
        <dbReference type="ARBA" id="ARBA00047931"/>
    </source>
</evidence>